<sequence length="80" mass="8983">MEKTANIISTDLQKFIDKFEPAKFKLMTKGIEIRGINDLPKNISQARALIESMKLNLMVVHHAGMLAYRAFEVNVIPPAA</sequence>
<proteinExistence type="predicted"/>
<organism evidence="1 2">
    <name type="scientific">Pedobacter kyungheensis</name>
    <dbReference type="NCBI Taxonomy" id="1069985"/>
    <lineage>
        <taxon>Bacteria</taxon>
        <taxon>Pseudomonadati</taxon>
        <taxon>Bacteroidota</taxon>
        <taxon>Sphingobacteriia</taxon>
        <taxon>Sphingobacteriales</taxon>
        <taxon>Sphingobacteriaceae</taxon>
        <taxon>Pedobacter</taxon>
    </lineage>
</organism>
<gene>
    <name evidence="1" type="ORF">OC25_21245</name>
</gene>
<evidence type="ECO:0000313" key="2">
    <source>
        <dbReference type="Proteomes" id="UP000031246"/>
    </source>
</evidence>
<evidence type="ECO:0000313" key="1">
    <source>
        <dbReference type="EMBL" id="KIA91571.1"/>
    </source>
</evidence>
<accession>A0A0C1D3R4</accession>
<dbReference type="OrthoDB" id="771317at2"/>
<dbReference type="Proteomes" id="UP000031246">
    <property type="component" value="Unassembled WGS sequence"/>
</dbReference>
<keyword evidence="2" id="KW-1185">Reference proteome</keyword>
<reference evidence="1 2" key="1">
    <citation type="submission" date="2014-10" db="EMBL/GenBank/DDBJ databases">
        <title>Pedobacter Kyungheensis.</title>
        <authorList>
            <person name="Anderson B.M."/>
            <person name="Newman J.D."/>
        </authorList>
    </citation>
    <scope>NUCLEOTIDE SEQUENCE [LARGE SCALE GENOMIC DNA]</scope>
    <source>
        <strain evidence="1 2">KACC 16221</strain>
    </source>
</reference>
<comment type="caution">
    <text evidence="1">The sequence shown here is derived from an EMBL/GenBank/DDBJ whole genome shotgun (WGS) entry which is preliminary data.</text>
</comment>
<dbReference type="EMBL" id="JSYN01000028">
    <property type="protein sequence ID" value="KIA91571.1"/>
    <property type="molecule type" value="Genomic_DNA"/>
</dbReference>
<dbReference type="RefSeq" id="WP_039480153.1">
    <property type="nucleotide sequence ID" value="NZ_JSYN01000028.1"/>
</dbReference>
<dbReference type="AlphaFoldDB" id="A0A0C1D3R4"/>
<protein>
    <submittedName>
        <fullName evidence="1">Uncharacterized protein</fullName>
    </submittedName>
</protein>
<name>A0A0C1D3R4_9SPHI</name>